<dbReference type="EMBL" id="JBHMEI010000102">
    <property type="protein sequence ID" value="MFB9209401.1"/>
    <property type="molecule type" value="Genomic_DNA"/>
</dbReference>
<protein>
    <submittedName>
        <fullName evidence="1">Uncharacterized protein</fullName>
    </submittedName>
</protein>
<dbReference type="RefSeq" id="WP_189653225.1">
    <property type="nucleotide sequence ID" value="NZ_BMRC01000037.1"/>
</dbReference>
<proteinExistence type="predicted"/>
<reference evidence="1 2" key="1">
    <citation type="submission" date="2024-09" db="EMBL/GenBank/DDBJ databases">
        <authorList>
            <person name="Sun Q."/>
            <person name="Mori K."/>
        </authorList>
    </citation>
    <scope>NUCLEOTIDE SEQUENCE [LARGE SCALE GENOMIC DNA]</scope>
    <source>
        <strain evidence="1 2">CCM 3426</strain>
    </source>
</reference>
<keyword evidence="2" id="KW-1185">Reference proteome</keyword>
<gene>
    <name evidence="1" type="ORF">ACFFV7_50030</name>
</gene>
<accession>A0ABV5IXW7</accession>
<sequence length="94" mass="10122">MRQLLVDQRTRQIDQDALLFLGRGTPVSPPVAISGADGGLLGFEVVPEFVHQGGRFREGMIDGLDAVAGSSRAALTPVLFHEGRVPPISRKSVW</sequence>
<evidence type="ECO:0000313" key="2">
    <source>
        <dbReference type="Proteomes" id="UP001589647"/>
    </source>
</evidence>
<evidence type="ECO:0000313" key="1">
    <source>
        <dbReference type="EMBL" id="MFB9209401.1"/>
    </source>
</evidence>
<dbReference type="Proteomes" id="UP001589647">
    <property type="component" value="Unassembled WGS sequence"/>
</dbReference>
<comment type="caution">
    <text evidence="1">The sequence shown here is derived from an EMBL/GenBank/DDBJ whole genome shotgun (WGS) entry which is preliminary data.</text>
</comment>
<name>A0ABV5IXW7_9ACTN</name>
<organism evidence="1 2">
    <name type="scientific">Nonomuraea spiralis</name>
    <dbReference type="NCBI Taxonomy" id="46182"/>
    <lineage>
        <taxon>Bacteria</taxon>
        <taxon>Bacillati</taxon>
        <taxon>Actinomycetota</taxon>
        <taxon>Actinomycetes</taxon>
        <taxon>Streptosporangiales</taxon>
        <taxon>Streptosporangiaceae</taxon>
        <taxon>Nonomuraea</taxon>
    </lineage>
</organism>